<dbReference type="SUPFAM" id="SSF56574">
    <property type="entry name" value="Serpins"/>
    <property type="match status" value="1"/>
</dbReference>
<evidence type="ECO:0000256" key="1">
    <source>
        <dbReference type="ARBA" id="ARBA00009500"/>
    </source>
</evidence>
<dbReference type="GeneID" id="109382724"/>
<dbReference type="GO" id="GO:0005615">
    <property type="term" value="C:extracellular space"/>
    <property type="evidence" value="ECO:0007669"/>
    <property type="project" value="InterPro"/>
</dbReference>
<dbReference type="GO" id="GO:0004867">
    <property type="term" value="F:serine-type endopeptidase inhibitor activity"/>
    <property type="evidence" value="ECO:0007669"/>
    <property type="project" value="InterPro"/>
</dbReference>
<name>A0A8B7REQ4_HIPAR</name>
<dbReference type="Pfam" id="PF00079">
    <property type="entry name" value="Serpin"/>
    <property type="match status" value="1"/>
</dbReference>
<dbReference type="CTD" id="256394"/>
<dbReference type="RefSeq" id="XP_019497989.1">
    <property type="nucleotide sequence ID" value="XM_019642444.1"/>
</dbReference>
<dbReference type="FunFam" id="2.10.310.10:FF:000001">
    <property type="entry name" value="Serpin family A member 1"/>
    <property type="match status" value="1"/>
</dbReference>
<feature type="domain" description="Serpin" evidence="6">
    <location>
        <begin position="61"/>
        <end position="421"/>
    </location>
</feature>
<dbReference type="RefSeq" id="XP_019497990.1">
    <property type="nucleotide sequence ID" value="XM_019642445.1"/>
</dbReference>
<dbReference type="KEGG" id="hai:109382724"/>
<evidence type="ECO:0000256" key="2">
    <source>
        <dbReference type="ARBA" id="ARBA00022729"/>
    </source>
</evidence>
<dbReference type="Gene3D" id="2.30.39.10">
    <property type="entry name" value="Alpha-1-antitrypsin, domain 1"/>
    <property type="match status" value="1"/>
</dbReference>
<dbReference type="PANTHER" id="PTHR11461">
    <property type="entry name" value="SERINE PROTEASE INHIBITOR, SERPIN"/>
    <property type="match status" value="1"/>
</dbReference>
<evidence type="ECO:0000256" key="3">
    <source>
        <dbReference type="ARBA" id="ARBA00023180"/>
    </source>
</evidence>
<gene>
    <name evidence="8 9" type="primary">SERPINA11</name>
</gene>
<evidence type="ECO:0000313" key="7">
    <source>
        <dbReference type="Proteomes" id="UP000694851"/>
    </source>
</evidence>
<dbReference type="SMART" id="SM00093">
    <property type="entry name" value="SERPIN"/>
    <property type="match status" value="1"/>
</dbReference>
<keyword evidence="3" id="KW-0325">Glycoprotein</keyword>
<dbReference type="FunFam" id="2.30.39.10:FF:000003">
    <property type="entry name" value="alpha-1-antitrypsin isoform X1"/>
    <property type="match status" value="1"/>
</dbReference>
<protein>
    <submittedName>
        <fullName evidence="8 9">Serpin A11</fullName>
    </submittedName>
</protein>
<feature type="chain" id="PRO_5044664660" evidence="5">
    <location>
        <begin position="20"/>
        <end position="424"/>
    </location>
</feature>
<dbReference type="OrthoDB" id="671595at2759"/>
<dbReference type="PANTHER" id="PTHR11461:SF154">
    <property type="entry name" value="SERPIN A11"/>
    <property type="match status" value="1"/>
</dbReference>
<keyword evidence="7" id="KW-1185">Reference proteome</keyword>
<evidence type="ECO:0000256" key="4">
    <source>
        <dbReference type="RuleBase" id="RU000411"/>
    </source>
</evidence>
<proteinExistence type="inferred from homology"/>
<dbReference type="InterPro" id="IPR042178">
    <property type="entry name" value="Serpin_sf_1"/>
</dbReference>
<dbReference type="AlphaFoldDB" id="A0A8B7REQ4"/>
<reference evidence="8 9" key="1">
    <citation type="submission" date="2025-04" db="UniProtKB">
        <authorList>
            <consortium name="RefSeq"/>
        </authorList>
    </citation>
    <scope>IDENTIFICATION</scope>
    <source>
        <tissue evidence="8 9">Muscle</tissue>
    </source>
</reference>
<dbReference type="Gene3D" id="2.10.310.10">
    <property type="entry name" value="Serpins superfamily"/>
    <property type="match status" value="1"/>
</dbReference>
<dbReference type="InterPro" id="IPR036186">
    <property type="entry name" value="Serpin_sf"/>
</dbReference>
<dbReference type="FunFam" id="3.30.497.10:FF:000001">
    <property type="entry name" value="Serine protease inhibitor"/>
    <property type="match status" value="1"/>
</dbReference>
<evidence type="ECO:0000259" key="6">
    <source>
        <dbReference type="SMART" id="SM00093"/>
    </source>
</evidence>
<dbReference type="Proteomes" id="UP000694851">
    <property type="component" value="Unplaced"/>
</dbReference>
<dbReference type="InterPro" id="IPR023796">
    <property type="entry name" value="Serpin_dom"/>
</dbReference>
<evidence type="ECO:0000313" key="9">
    <source>
        <dbReference type="RefSeq" id="XP_019497990.1"/>
    </source>
</evidence>
<dbReference type="InterPro" id="IPR042185">
    <property type="entry name" value="Serpin_sf_2"/>
</dbReference>
<evidence type="ECO:0000313" key="8">
    <source>
        <dbReference type="RefSeq" id="XP_019497989.1"/>
    </source>
</evidence>
<dbReference type="InterPro" id="IPR000215">
    <property type="entry name" value="Serpin_fam"/>
</dbReference>
<sequence length="424" mass="47376">MVPAWLWLLGAGILVSVHCQPFPAHGDKSLGVPKTQASSAQLSAPAPAYHKVTPTITNFALRLYRQLAEGTPGNILFSPVSISATLALLSLGAQANTSTQILEGLGFNLTETPRADIHQGFQSLIHTLDLPSPKLELKVGSSLFLDKQLKPRQHFLDNIRELYGAFAFSANFSDSATTRRQINDYVRKQTYGRVVDCLQDFTEDTLMVLLNYVFFKAKWKHPFNHYQTQKQESFFVDQRTSLRIPMMHQKEMHRFFYDQEMACTVLQIEYSGNARALLILPDPGKMEQVEATLQPETLRKWGQLLLPSLLDLHLPRFSISGTYNLEEILPHIGLTDIFNLEADFSGITEQLNKTISRVSHKVAVDMSERGTEAGAASGLLSQPQSLNMTSAPPTHFNRPFLVLLWEVTTQSLLFLGKVVNPVAG</sequence>
<organism evidence="7 9">
    <name type="scientific">Hipposideros armiger</name>
    <name type="common">Great Himalayan leaf-nosed bat</name>
    <dbReference type="NCBI Taxonomy" id="186990"/>
    <lineage>
        <taxon>Eukaryota</taxon>
        <taxon>Metazoa</taxon>
        <taxon>Chordata</taxon>
        <taxon>Craniata</taxon>
        <taxon>Vertebrata</taxon>
        <taxon>Euteleostomi</taxon>
        <taxon>Mammalia</taxon>
        <taxon>Eutheria</taxon>
        <taxon>Laurasiatheria</taxon>
        <taxon>Chiroptera</taxon>
        <taxon>Yinpterochiroptera</taxon>
        <taxon>Rhinolophoidea</taxon>
        <taxon>Hipposideridae</taxon>
        <taxon>Hipposideros</taxon>
    </lineage>
</organism>
<comment type="similarity">
    <text evidence="1 4">Belongs to the serpin family.</text>
</comment>
<keyword evidence="2 5" id="KW-0732">Signal</keyword>
<evidence type="ECO:0000256" key="5">
    <source>
        <dbReference type="SAM" id="SignalP"/>
    </source>
</evidence>
<dbReference type="Gene3D" id="3.30.497.10">
    <property type="entry name" value="Antithrombin, subunit I, domain 2"/>
    <property type="match status" value="1"/>
</dbReference>
<accession>A0A8B7REQ4</accession>
<feature type="signal peptide" evidence="5">
    <location>
        <begin position="1"/>
        <end position="19"/>
    </location>
</feature>